<dbReference type="Pfam" id="PF07702">
    <property type="entry name" value="UTRA"/>
    <property type="match status" value="1"/>
</dbReference>
<dbReference type="PANTHER" id="PTHR44846">
    <property type="entry name" value="MANNOSYL-D-GLYCERATE TRANSPORT/METABOLISM SYSTEM REPRESSOR MNGR-RELATED"/>
    <property type="match status" value="1"/>
</dbReference>
<dbReference type="InterPro" id="IPR011663">
    <property type="entry name" value="UTRA"/>
</dbReference>
<evidence type="ECO:0000256" key="1">
    <source>
        <dbReference type="ARBA" id="ARBA00023015"/>
    </source>
</evidence>
<dbReference type="RefSeq" id="WP_188393153.1">
    <property type="nucleotide sequence ID" value="NZ_BMEV01000074.1"/>
</dbReference>
<dbReference type="SUPFAM" id="SSF64288">
    <property type="entry name" value="Chorismate lyase-like"/>
    <property type="match status" value="1"/>
</dbReference>
<evidence type="ECO:0000256" key="2">
    <source>
        <dbReference type="ARBA" id="ARBA00023125"/>
    </source>
</evidence>
<keyword evidence="6" id="KW-1185">Reference proteome</keyword>
<dbReference type="Pfam" id="PF00392">
    <property type="entry name" value="GntR"/>
    <property type="match status" value="1"/>
</dbReference>
<dbReference type="InterPro" id="IPR000524">
    <property type="entry name" value="Tscrpt_reg_HTH_GntR"/>
</dbReference>
<dbReference type="InterPro" id="IPR050679">
    <property type="entry name" value="Bact_HTH_transcr_reg"/>
</dbReference>
<dbReference type="GO" id="GO:0045892">
    <property type="term" value="P:negative regulation of DNA-templated transcription"/>
    <property type="evidence" value="ECO:0007669"/>
    <property type="project" value="TreeGrafter"/>
</dbReference>
<protein>
    <submittedName>
        <fullName evidence="5">GntR family transcriptional regulator</fullName>
    </submittedName>
</protein>
<dbReference type="Gene3D" id="1.10.10.10">
    <property type="entry name" value="Winged helix-like DNA-binding domain superfamily/Winged helix DNA-binding domain"/>
    <property type="match status" value="1"/>
</dbReference>
<reference evidence="5" key="2">
    <citation type="submission" date="2020-09" db="EMBL/GenBank/DDBJ databases">
        <authorList>
            <person name="Sun Q."/>
            <person name="Zhou Y."/>
        </authorList>
    </citation>
    <scope>NUCLEOTIDE SEQUENCE</scope>
    <source>
        <strain evidence="5">CGMCC 1.12360</strain>
    </source>
</reference>
<dbReference type="PANTHER" id="PTHR44846:SF1">
    <property type="entry name" value="MANNOSYL-D-GLYCERATE TRANSPORT_METABOLISM SYSTEM REPRESSOR MNGR-RELATED"/>
    <property type="match status" value="1"/>
</dbReference>
<dbReference type="GO" id="GO:0003700">
    <property type="term" value="F:DNA-binding transcription factor activity"/>
    <property type="evidence" value="ECO:0007669"/>
    <property type="project" value="InterPro"/>
</dbReference>
<sequence>MLERDSSIPLHRQIRQYLEKKIDSGEWAPGYQIPTEKELASLFEVSTITVKRAILDLVQSGKLFRISGKGTFVNKIEETNLSKLVSIQDKLGKEKSYPHKTLSFEVINPGKSIAEIMEINEKDKVYYISRIKLDNEKPIVIENSWVNQSLITDLKWEDLEDKLLYNIFIKKYGLNLKKAKVYISSKVAEQSEAVLLNVPIGEQLLIMDRITTTEKDDVVEYSRFITVSNEFKYYLEIDL</sequence>
<dbReference type="AlphaFoldDB" id="A0A8J2TPS5"/>
<dbReference type="SMART" id="SM00866">
    <property type="entry name" value="UTRA"/>
    <property type="match status" value="1"/>
</dbReference>
<keyword evidence="3" id="KW-0804">Transcription</keyword>
<dbReference type="SUPFAM" id="SSF46785">
    <property type="entry name" value="Winged helix' DNA-binding domain"/>
    <property type="match status" value="1"/>
</dbReference>
<organism evidence="5 6">
    <name type="scientific">Compostibacillus humi</name>
    <dbReference type="NCBI Taxonomy" id="1245525"/>
    <lineage>
        <taxon>Bacteria</taxon>
        <taxon>Bacillati</taxon>
        <taxon>Bacillota</taxon>
        <taxon>Bacilli</taxon>
        <taxon>Bacillales</taxon>
        <taxon>Bacillaceae</taxon>
        <taxon>Compostibacillus</taxon>
    </lineage>
</organism>
<dbReference type="SMART" id="SM00345">
    <property type="entry name" value="HTH_GNTR"/>
    <property type="match status" value="1"/>
</dbReference>
<dbReference type="PROSITE" id="PS50949">
    <property type="entry name" value="HTH_GNTR"/>
    <property type="match status" value="1"/>
</dbReference>
<dbReference type="Proteomes" id="UP000602050">
    <property type="component" value="Unassembled WGS sequence"/>
</dbReference>
<evidence type="ECO:0000313" key="5">
    <source>
        <dbReference type="EMBL" id="GFZ87484.1"/>
    </source>
</evidence>
<dbReference type="InterPro" id="IPR036388">
    <property type="entry name" value="WH-like_DNA-bd_sf"/>
</dbReference>
<gene>
    <name evidence="5" type="ORF">GCM10010978_29160</name>
</gene>
<dbReference type="EMBL" id="BMEV01000074">
    <property type="protein sequence ID" value="GFZ87484.1"/>
    <property type="molecule type" value="Genomic_DNA"/>
</dbReference>
<evidence type="ECO:0000259" key="4">
    <source>
        <dbReference type="PROSITE" id="PS50949"/>
    </source>
</evidence>
<dbReference type="InterPro" id="IPR028978">
    <property type="entry name" value="Chorismate_lyase_/UTRA_dom_sf"/>
</dbReference>
<feature type="domain" description="HTH gntR-type" evidence="4">
    <location>
        <begin position="8"/>
        <end position="76"/>
    </location>
</feature>
<dbReference type="InterPro" id="IPR036390">
    <property type="entry name" value="WH_DNA-bd_sf"/>
</dbReference>
<proteinExistence type="predicted"/>
<name>A0A8J2TPS5_9BACI</name>
<comment type="caution">
    <text evidence="5">The sequence shown here is derived from an EMBL/GenBank/DDBJ whole genome shotgun (WGS) entry which is preliminary data.</text>
</comment>
<reference evidence="5" key="1">
    <citation type="journal article" date="2014" name="Int. J. Syst. Evol. Microbiol.">
        <title>Complete genome sequence of Corynebacterium casei LMG S-19264T (=DSM 44701T), isolated from a smear-ripened cheese.</title>
        <authorList>
            <consortium name="US DOE Joint Genome Institute (JGI-PGF)"/>
            <person name="Walter F."/>
            <person name="Albersmeier A."/>
            <person name="Kalinowski J."/>
            <person name="Ruckert C."/>
        </authorList>
    </citation>
    <scope>NUCLEOTIDE SEQUENCE</scope>
    <source>
        <strain evidence="5">CGMCC 1.12360</strain>
    </source>
</reference>
<evidence type="ECO:0000256" key="3">
    <source>
        <dbReference type="ARBA" id="ARBA00023163"/>
    </source>
</evidence>
<dbReference type="GO" id="GO:0003677">
    <property type="term" value="F:DNA binding"/>
    <property type="evidence" value="ECO:0007669"/>
    <property type="project" value="UniProtKB-KW"/>
</dbReference>
<keyword evidence="1" id="KW-0805">Transcription regulation</keyword>
<dbReference type="FunFam" id="1.10.10.10:FF:000079">
    <property type="entry name" value="GntR family transcriptional regulator"/>
    <property type="match status" value="1"/>
</dbReference>
<evidence type="ECO:0000313" key="6">
    <source>
        <dbReference type="Proteomes" id="UP000602050"/>
    </source>
</evidence>
<keyword evidence="2" id="KW-0238">DNA-binding</keyword>
<dbReference type="CDD" id="cd07377">
    <property type="entry name" value="WHTH_GntR"/>
    <property type="match status" value="1"/>
</dbReference>
<accession>A0A8J2TPS5</accession>
<dbReference type="Gene3D" id="3.40.1410.10">
    <property type="entry name" value="Chorismate lyase-like"/>
    <property type="match status" value="1"/>
</dbReference>